<keyword evidence="2" id="KW-1185">Reference proteome</keyword>
<evidence type="ECO:0000313" key="1">
    <source>
        <dbReference type="EMBL" id="KAJ9121078.1"/>
    </source>
</evidence>
<sequence>MAPKPKIERFWRKFCDEIAEALTEEERHLMPRLDNLKAALSDVRGPSVTAVNSTARISKFRIGSTENDSEEAIEINIRVSKATGLALPETLKKVIASQVARPKVLPESVIASQSQSVRVLQSNNQLNSVSRSTASTASGIAGIEADVSAFTKYFIVKKNRPDAEDVDMDDGGDARRIDDEDEDNESEPEYEEIEVDKENCTKAYRFGSTWVPMNDEDFETMETTAGFDLLGFLKAGELQRQQEIGEVTYIWPDPEDSKSQVQISAIVQAMESKGAAAIVRYVSKNGGEPKIGLAKPMTWKDDKLDVEFLYWVKMPFAEDEKAFFFPSLTELKSKSGKPITEHRLLPTEEQDSLMHDLVDEMDLDDFADPDTGDPWYNCSESFNPAIHRMREAIYHLAVTPDLNAKPVPPPHPKLLRYVNPPEQNIETSSETVQQLLKALDIKAAPPPKKKFERKPTGTDAREDLDIDALFADGTEDSAQIKEEQASPVVSGKGKGPATSELHGSPTVKRSMLNGSSKRLVGRQDPVHDFKKIVSESSGNEIMEKAMEDLGEVIKENLKNSFSTSGFKKALDCLREMRKQALTYEMTDEYNKYIRGFESFGKDPGFKHRDFWNEFENAPQYLGIISDEEAESALALDDNDA</sequence>
<proteinExistence type="predicted"/>
<dbReference type="EMBL" id="JASBWV010000019">
    <property type="protein sequence ID" value="KAJ9121078.1"/>
    <property type="molecule type" value="Genomic_DNA"/>
</dbReference>
<comment type="caution">
    <text evidence="1">The sequence shown here is derived from an EMBL/GenBank/DDBJ whole genome shotgun (WGS) entry which is preliminary data.</text>
</comment>
<protein>
    <submittedName>
        <fullName evidence="1">Uncharacterized protein</fullName>
    </submittedName>
</protein>
<dbReference type="Proteomes" id="UP001234202">
    <property type="component" value="Unassembled WGS sequence"/>
</dbReference>
<organism evidence="1 2">
    <name type="scientific">Naganishia onofrii</name>
    <dbReference type="NCBI Taxonomy" id="1851511"/>
    <lineage>
        <taxon>Eukaryota</taxon>
        <taxon>Fungi</taxon>
        <taxon>Dikarya</taxon>
        <taxon>Basidiomycota</taxon>
        <taxon>Agaricomycotina</taxon>
        <taxon>Tremellomycetes</taxon>
        <taxon>Filobasidiales</taxon>
        <taxon>Filobasidiaceae</taxon>
        <taxon>Naganishia</taxon>
    </lineage>
</organism>
<accession>A0ACC2XB81</accession>
<gene>
    <name evidence="1" type="ORF">QFC24_005059</name>
</gene>
<name>A0ACC2XB81_9TREE</name>
<reference evidence="1" key="1">
    <citation type="submission" date="2023-04" db="EMBL/GenBank/DDBJ databases">
        <title>Draft Genome sequencing of Naganishia species isolated from polar environments using Oxford Nanopore Technology.</title>
        <authorList>
            <person name="Leo P."/>
            <person name="Venkateswaran K."/>
        </authorList>
    </citation>
    <scope>NUCLEOTIDE SEQUENCE</scope>
    <source>
        <strain evidence="1">DBVPG 5303</strain>
    </source>
</reference>
<evidence type="ECO:0000313" key="2">
    <source>
        <dbReference type="Proteomes" id="UP001234202"/>
    </source>
</evidence>